<evidence type="ECO:0000313" key="3">
    <source>
        <dbReference type="EMBL" id="KAJ7044910.1"/>
    </source>
</evidence>
<dbReference type="Pfam" id="PF01693">
    <property type="entry name" value="Cauli_VI"/>
    <property type="match status" value="2"/>
</dbReference>
<dbReference type="InterPro" id="IPR009027">
    <property type="entry name" value="Ribosomal_bL9/RNase_H1_N"/>
</dbReference>
<evidence type="ECO:0000259" key="2">
    <source>
        <dbReference type="Pfam" id="PF01693"/>
    </source>
</evidence>
<feature type="region of interest" description="Disordered" evidence="1">
    <location>
        <begin position="23"/>
        <end position="44"/>
    </location>
</feature>
<dbReference type="Gene3D" id="3.40.970.10">
    <property type="entry name" value="Ribonuclease H1, N-terminal domain"/>
    <property type="match status" value="1"/>
</dbReference>
<name>A0AAD6TGS5_9AGAR</name>
<dbReference type="InterPro" id="IPR011320">
    <property type="entry name" value="RNase_H1_N"/>
</dbReference>
<accession>A0AAD6TGS5</accession>
<dbReference type="SUPFAM" id="SSF55658">
    <property type="entry name" value="L9 N-domain-like"/>
    <property type="match status" value="2"/>
</dbReference>
<dbReference type="AlphaFoldDB" id="A0AAD6TGS5"/>
<evidence type="ECO:0000256" key="1">
    <source>
        <dbReference type="SAM" id="MobiDB-lite"/>
    </source>
</evidence>
<evidence type="ECO:0000313" key="4">
    <source>
        <dbReference type="Proteomes" id="UP001218188"/>
    </source>
</evidence>
<dbReference type="Proteomes" id="UP001218188">
    <property type="component" value="Unassembled WGS sequence"/>
</dbReference>
<feature type="domain" description="Ribonuclease H1 N-terminal" evidence="2">
    <location>
        <begin position="209"/>
        <end position="240"/>
    </location>
</feature>
<dbReference type="EMBL" id="JARJCM010000006">
    <property type="protein sequence ID" value="KAJ7044910.1"/>
    <property type="molecule type" value="Genomic_DNA"/>
</dbReference>
<reference evidence="3" key="1">
    <citation type="submission" date="2023-03" db="EMBL/GenBank/DDBJ databases">
        <title>Massive genome expansion in bonnet fungi (Mycena s.s.) driven by repeated elements and novel gene families across ecological guilds.</title>
        <authorList>
            <consortium name="Lawrence Berkeley National Laboratory"/>
            <person name="Harder C.B."/>
            <person name="Miyauchi S."/>
            <person name="Viragh M."/>
            <person name="Kuo A."/>
            <person name="Thoen E."/>
            <person name="Andreopoulos B."/>
            <person name="Lu D."/>
            <person name="Skrede I."/>
            <person name="Drula E."/>
            <person name="Henrissat B."/>
            <person name="Morin E."/>
            <person name="Kohler A."/>
            <person name="Barry K."/>
            <person name="LaButti K."/>
            <person name="Morin E."/>
            <person name="Salamov A."/>
            <person name="Lipzen A."/>
            <person name="Mereny Z."/>
            <person name="Hegedus B."/>
            <person name="Baldrian P."/>
            <person name="Stursova M."/>
            <person name="Weitz H."/>
            <person name="Taylor A."/>
            <person name="Grigoriev I.V."/>
            <person name="Nagy L.G."/>
            <person name="Martin F."/>
            <person name="Kauserud H."/>
        </authorList>
    </citation>
    <scope>NUCLEOTIDE SEQUENCE</scope>
    <source>
        <strain evidence="3">CBHHK200</strain>
    </source>
</reference>
<dbReference type="InterPro" id="IPR037056">
    <property type="entry name" value="RNase_H1_N_sf"/>
</dbReference>
<organism evidence="3 4">
    <name type="scientific">Mycena alexandri</name>
    <dbReference type="NCBI Taxonomy" id="1745969"/>
    <lineage>
        <taxon>Eukaryota</taxon>
        <taxon>Fungi</taxon>
        <taxon>Dikarya</taxon>
        <taxon>Basidiomycota</taxon>
        <taxon>Agaricomycotina</taxon>
        <taxon>Agaricomycetes</taxon>
        <taxon>Agaricomycetidae</taxon>
        <taxon>Agaricales</taxon>
        <taxon>Marasmiineae</taxon>
        <taxon>Mycenaceae</taxon>
        <taxon>Mycena</taxon>
    </lineage>
</organism>
<protein>
    <recommendedName>
        <fullName evidence="2">Ribonuclease H1 N-terminal domain-containing protein</fullName>
    </recommendedName>
</protein>
<gene>
    <name evidence="3" type="ORF">C8F04DRAFT_1250153</name>
</gene>
<proteinExistence type="predicted"/>
<sequence length="275" mass="29732">MSTESDDNDFVSLMATLNLMNEPIDERTSSPTYAAPRTPSPTPLSAAAVQRQTFPAMRNRIYNSASSAPPPVYRFDSPATSGYTTEWSIAGAATQGVPDGHVHTVRPGGRRNKPRTKKAAYVVFVGRDTGVLSTWAEAERLVKGVSGCIFRGYSTVAEAEAAYAYALEHSWVRNCSLPVVAAIPTLPQPVQVSDGVNPLNGAEEFDGRWYVVYRGITPGVYRSHLECQLNTVGVRGMLHESVQGISLALSKFESARARGNTKAAPPPAYHTDVFL</sequence>
<keyword evidence="4" id="KW-1185">Reference proteome</keyword>
<feature type="domain" description="Ribonuclease H1 N-terminal" evidence="2">
    <location>
        <begin position="120"/>
        <end position="161"/>
    </location>
</feature>
<comment type="caution">
    <text evidence="3">The sequence shown here is derived from an EMBL/GenBank/DDBJ whole genome shotgun (WGS) entry which is preliminary data.</text>
</comment>